<feature type="region of interest" description="Disordered" evidence="1">
    <location>
        <begin position="1"/>
        <end position="75"/>
    </location>
</feature>
<dbReference type="EMBL" id="PCXO01000005">
    <property type="protein sequence ID" value="PIR41390.1"/>
    <property type="molecule type" value="Genomic_DNA"/>
</dbReference>
<name>A0A2H0R4J5_9BACT</name>
<evidence type="ECO:0000256" key="1">
    <source>
        <dbReference type="SAM" id="MobiDB-lite"/>
    </source>
</evidence>
<accession>A0A2H0R4J5</accession>
<reference evidence="2 3" key="1">
    <citation type="submission" date="2017-09" db="EMBL/GenBank/DDBJ databases">
        <title>Depth-based differentiation of microbial function through sediment-hosted aquifers and enrichment of novel symbionts in the deep terrestrial subsurface.</title>
        <authorList>
            <person name="Probst A.J."/>
            <person name="Ladd B."/>
            <person name="Jarett J.K."/>
            <person name="Geller-Mcgrath D.E."/>
            <person name="Sieber C.M."/>
            <person name="Emerson J.B."/>
            <person name="Anantharaman K."/>
            <person name="Thomas B.C."/>
            <person name="Malmstrom R."/>
            <person name="Stieglmeier M."/>
            <person name="Klingl A."/>
            <person name="Woyke T."/>
            <person name="Ryan C.M."/>
            <person name="Banfield J.F."/>
        </authorList>
    </citation>
    <scope>NUCLEOTIDE SEQUENCE [LARGE SCALE GENOMIC DNA]</scope>
    <source>
        <strain evidence="2">CG10_big_fil_rev_8_21_14_0_10_46_23</strain>
    </source>
</reference>
<dbReference type="Proteomes" id="UP000230232">
    <property type="component" value="Unassembled WGS sequence"/>
</dbReference>
<evidence type="ECO:0000313" key="3">
    <source>
        <dbReference type="Proteomes" id="UP000230232"/>
    </source>
</evidence>
<organism evidence="2 3">
    <name type="scientific">Candidatus Yanofskybacteria bacterium CG10_big_fil_rev_8_21_14_0_10_46_23</name>
    <dbReference type="NCBI Taxonomy" id="1975098"/>
    <lineage>
        <taxon>Bacteria</taxon>
        <taxon>Candidatus Yanofskyibacteriota</taxon>
    </lineage>
</organism>
<evidence type="ECO:0000313" key="2">
    <source>
        <dbReference type="EMBL" id="PIR41390.1"/>
    </source>
</evidence>
<gene>
    <name evidence="2" type="ORF">COV31_00770</name>
</gene>
<comment type="caution">
    <text evidence="2">The sequence shown here is derived from an EMBL/GenBank/DDBJ whole genome shotgun (WGS) entry which is preliminary data.</text>
</comment>
<dbReference type="AlphaFoldDB" id="A0A2H0R4J5"/>
<proteinExistence type="predicted"/>
<protein>
    <submittedName>
        <fullName evidence="2">Uncharacterized protein</fullName>
    </submittedName>
</protein>
<feature type="compositionally biased region" description="Acidic residues" evidence="1">
    <location>
        <begin position="48"/>
        <end position="58"/>
    </location>
</feature>
<sequence length="75" mass="8162">MEGIENNDMNMPEKKDGGMETPMNPNMPEGSVEEKEKKKTPAMGMPADMDEDSEEDENPSGTPNMDGEAKPEAGM</sequence>